<dbReference type="AlphaFoldDB" id="A0A2T4I823"/>
<evidence type="ECO:0008006" key="3">
    <source>
        <dbReference type="Google" id="ProtNLM"/>
    </source>
</evidence>
<dbReference type="Proteomes" id="UP000241206">
    <property type="component" value="Unassembled WGS sequence"/>
</dbReference>
<gene>
    <name evidence="1" type="ORF">CV103_01030</name>
</gene>
<evidence type="ECO:0000313" key="2">
    <source>
        <dbReference type="Proteomes" id="UP000241206"/>
    </source>
</evidence>
<protein>
    <recommendedName>
        <fullName evidence="3">C-type lysozyme inhibitor domain-containing protein</fullName>
    </recommendedName>
</protein>
<organism evidence="1 2">
    <name type="scientific">Edaphosphingomonas fennica</name>
    <dbReference type="NCBI Taxonomy" id="114404"/>
    <lineage>
        <taxon>Bacteria</taxon>
        <taxon>Pseudomonadati</taxon>
        <taxon>Pseudomonadota</taxon>
        <taxon>Alphaproteobacteria</taxon>
        <taxon>Sphingomonadales</taxon>
        <taxon>Rhizorhabdaceae</taxon>
        <taxon>Edaphosphingomonas</taxon>
    </lineage>
</organism>
<sequence>MIYIDFLANDLSIIIRKSPTGPMLRLSAYAQGVSYVGDDGTNLTLDGKDIKLDEPTREPVTCKRL</sequence>
<name>A0A2T4I823_9SPHN</name>
<proteinExistence type="predicted"/>
<comment type="caution">
    <text evidence="1">The sequence shown here is derived from an EMBL/GenBank/DDBJ whole genome shotgun (WGS) entry which is preliminary data.</text>
</comment>
<dbReference type="EMBL" id="PHHF01000004">
    <property type="protein sequence ID" value="PTD27681.1"/>
    <property type="molecule type" value="Genomic_DNA"/>
</dbReference>
<reference evidence="1 2" key="1">
    <citation type="submission" date="2017-11" db="EMBL/GenBank/DDBJ databases">
        <title>Sphingomonas oleivorans sp. nov., isolated from oil-contaminated soil.</title>
        <authorList>
            <person name="Wang L."/>
            <person name="Chen L."/>
        </authorList>
    </citation>
    <scope>NUCLEOTIDE SEQUENCE [LARGE SCALE GENOMIC DNA]</scope>
    <source>
        <strain evidence="1 2">K101</strain>
    </source>
</reference>
<accession>A0A2T4I823</accession>
<evidence type="ECO:0000313" key="1">
    <source>
        <dbReference type="EMBL" id="PTD27681.1"/>
    </source>
</evidence>
<keyword evidence="2" id="KW-1185">Reference proteome</keyword>